<dbReference type="OrthoDB" id="5287196at2"/>
<gene>
    <name evidence="1" type="ORF">AZI85_14445</name>
</gene>
<dbReference type="InterPro" id="IPR050952">
    <property type="entry name" value="TRIM-NHL_E3_ligases"/>
</dbReference>
<dbReference type="NCBIfam" id="TIGR02608">
    <property type="entry name" value="delta_60_rpt"/>
    <property type="match status" value="11"/>
</dbReference>
<dbReference type="PANTHER" id="PTHR24104:SF25">
    <property type="entry name" value="PROTEIN LIN-41"/>
    <property type="match status" value="1"/>
</dbReference>
<protein>
    <submittedName>
        <fullName evidence="1">Uncharacterized protein</fullName>
    </submittedName>
</protein>
<dbReference type="SUPFAM" id="SSF63829">
    <property type="entry name" value="Calcium-dependent phosphotriesterase"/>
    <property type="match status" value="1"/>
</dbReference>
<reference evidence="1 2" key="1">
    <citation type="submission" date="2016-03" db="EMBL/GenBank/DDBJ databases">
        <authorList>
            <person name="Ploux O."/>
        </authorList>
    </citation>
    <scope>NUCLEOTIDE SEQUENCE [LARGE SCALE GENOMIC DNA]</scope>
    <source>
        <strain evidence="1 2">BER2</strain>
    </source>
</reference>
<dbReference type="Gene3D" id="2.80.10.50">
    <property type="match status" value="4"/>
</dbReference>
<dbReference type="Proteomes" id="UP000075391">
    <property type="component" value="Unassembled WGS sequence"/>
</dbReference>
<accession>A0A150WV60</accession>
<proteinExistence type="predicted"/>
<evidence type="ECO:0000313" key="2">
    <source>
        <dbReference type="Proteomes" id="UP000075391"/>
    </source>
</evidence>
<name>A0A150WV60_BDEBC</name>
<dbReference type="Pfam" id="PF17164">
    <property type="entry name" value="DUF5122"/>
    <property type="match status" value="3"/>
</dbReference>
<dbReference type="GO" id="GO:0008270">
    <property type="term" value="F:zinc ion binding"/>
    <property type="evidence" value="ECO:0007669"/>
    <property type="project" value="UniProtKB-KW"/>
</dbReference>
<dbReference type="InterPro" id="IPR013431">
    <property type="entry name" value="Delta_60_rpt"/>
</dbReference>
<evidence type="ECO:0000313" key="1">
    <source>
        <dbReference type="EMBL" id="KYG70333.1"/>
    </source>
</evidence>
<dbReference type="EMBL" id="LUKF01000002">
    <property type="protein sequence ID" value="KYG70333.1"/>
    <property type="molecule type" value="Genomic_DNA"/>
</dbReference>
<sequence>MTYLWHVSLRVFGLVFPTILLGCSLDVQLSPATSLAPYEFKGVLDSSYSPDEKLSGQIAYNLNAQEEPLAAFEDGNGKILVASRSGDSISFSKFNKDGSLVTSFGSGGVVVPAIERLPNQTHPGLLYSFALDSQGRILFASNGSGLAFFDNKNLNLYRFQASGALDTSFGDNGKAVIEYDGQVLPRKIHVDSSNRIWVVGSRIVDTSTSSTRAMVWRFNDDGDLDTSLAGSGELVLGGTVSGGVTSGFSGGFDLSFSDGGTRALIAGYRGTAAGMSANDQAQLWKINLNGSLDATFGTNGISTFSAPEAHARRVLVLADGSILVAGDTGSSSSGDFIVWKRTSTGAADTTFGASGSRTAASLGANFYETPDTMWIDASNNIYVSGISRNFGTSVKKGLLWRLSAGGAFDATFATAGIFSWDGVFNLNYIYNSNTVADTSAIYVIDYAALTYDDATTTLPRSEAWMKKLNLNGTWDASFNTTGTKVFDFRVLTPLPGLIQKTAIDKEGRIYVMQTVSALDDGNIAYISRFKTTGSLDTSFADQGHLAIQDVVYGSFDIDSQGRIVVVGAVYDTGAISRLIVRRYLSSGSSDASFTGSNNVDFDTYQPRMYLAKKSSEITKGIDVKADGSGSIYVGLYIAEIISNFEYPRVAVARLNSSGVLDTTYGMDGKFISVQLDGMVDQSYLPFNLFIDSKGRAVVAGIFPLRPFTSALPPITLLRLTTAGVLDSTYGTNGEWNSSILDPNFMALMGTTSFQMDSKDRVVMPILILTSPTSLGTYITRINDNGVLDTSFNSVGGLELPTTLFPGKSPTYSDISFDENNNIRFFTYLMNQDLTVAVTDLQVGYAQITEAGAIKGTGAINTLSTEYYVAEAVRVHSWSEGAVVLLPGVKGADSRQQRNIVVKFE</sequence>
<dbReference type="RefSeq" id="WP_063242812.1">
    <property type="nucleotide sequence ID" value="NZ_LUKF01000002.1"/>
</dbReference>
<dbReference type="AlphaFoldDB" id="A0A150WV60"/>
<comment type="caution">
    <text evidence="1">The sequence shown here is derived from an EMBL/GenBank/DDBJ whole genome shotgun (WGS) entry which is preliminary data.</text>
</comment>
<dbReference type="PANTHER" id="PTHR24104">
    <property type="entry name" value="E3 UBIQUITIN-PROTEIN LIGASE NHLRC1-RELATED"/>
    <property type="match status" value="1"/>
</dbReference>
<organism evidence="1 2">
    <name type="scientific">Bdellovibrio bacteriovorus</name>
    <dbReference type="NCBI Taxonomy" id="959"/>
    <lineage>
        <taxon>Bacteria</taxon>
        <taxon>Pseudomonadati</taxon>
        <taxon>Bdellovibrionota</taxon>
        <taxon>Bdellovibrionia</taxon>
        <taxon>Bdellovibrionales</taxon>
        <taxon>Pseudobdellovibrionaceae</taxon>
        <taxon>Bdellovibrio</taxon>
    </lineage>
</organism>